<accession>A0A5C7DXU2</accession>
<comment type="caution">
    <text evidence="1">The sequence shown here is derived from an EMBL/GenBank/DDBJ whole genome shotgun (WGS) entry which is preliminary data.</text>
</comment>
<gene>
    <name evidence="1" type="ORF">FPD46_00485</name>
</gene>
<dbReference type="EMBL" id="VOWB01000008">
    <property type="protein sequence ID" value="TXE84745.1"/>
    <property type="molecule type" value="Genomic_DNA"/>
</dbReference>
<reference evidence="1 2" key="1">
    <citation type="submission" date="2019-07" db="EMBL/GenBank/DDBJ databases">
        <title>Rapid identification of Enteric Bacteria from Whole Genome Sequences (WGS) using Average Nucleotide Identity (ANI).</title>
        <authorList>
            <person name="Lane C."/>
        </authorList>
    </citation>
    <scope>NUCLEOTIDE SEQUENCE [LARGE SCALE GENOMIC DNA]</scope>
    <source>
        <strain evidence="1 2">2016D-0250</strain>
    </source>
</reference>
<dbReference type="RefSeq" id="WP_147574746.1">
    <property type="nucleotide sequence ID" value="NZ_VOWB01000008.1"/>
</dbReference>
<dbReference type="AlphaFoldDB" id="A0A5C7DXU2"/>
<name>A0A5C7DXU2_9BACT</name>
<protein>
    <submittedName>
        <fullName evidence="1">Uncharacterized protein</fullName>
    </submittedName>
</protein>
<evidence type="ECO:0000313" key="1">
    <source>
        <dbReference type="EMBL" id="TXE84745.1"/>
    </source>
</evidence>
<dbReference type="Proteomes" id="UP000321310">
    <property type="component" value="Unassembled WGS sequence"/>
</dbReference>
<organism evidence="1 2">
    <name type="scientific">Campylobacter peloridis</name>
    <dbReference type="NCBI Taxonomy" id="488546"/>
    <lineage>
        <taxon>Bacteria</taxon>
        <taxon>Pseudomonadati</taxon>
        <taxon>Campylobacterota</taxon>
        <taxon>Epsilonproteobacteria</taxon>
        <taxon>Campylobacterales</taxon>
        <taxon>Campylobacteraceae</taxon>
        <taxon>Campylobacter</taxon>
    </lineage>
</organism>
<sequence length="200" mass="23911">MTLRELLVFLSKNEAFYLNKVPIPMYLVVNPLMEKDTFFVYDKNFKKIWLGVLSNFLWHKNMLIASYMISKSKLDSSIDIDLIESSQWEVIKKEISFEATFVEKDNYVDSFNFNNFNDEAKDQIIEKYKILKNKYQKLSIDFEAILKSIGHPKEPEKMIIEKIRLSSACYDNIFLELEHIFQYYAKHVQFNLSDKTYSYR</sequence>
<proteinExistence type="predicted"/>
<evidence type="ECO:0000313" key="2">
    <source>
        <dbReference type="Proteomes" id="UP000321310"/>
    </source>
</evidence>